<sequence>MKNDIMFITVDDDPVNNLLSKLVIKKAFPEAIVHSFLNAELALQFIEYEILNCEEITLFLDINMPEIDGWGFLCRFDKLNPEITSKINIYMLSSSLDENDVIRAKSYSSVLDYIVKPLSLEKMESVSLR</sequence>
<name>A0ABS3CKY2_9BACT</name>
<dbReference type="Gene3D" id="3.40.50.2300">
    <property type="match status" value="1"/>
</dbReference>
<proteinExistence type="predicted"/>
<dbReference type="SUPFAM" id="SSF52172">
    <property type="entry name" value="CheY-like"/>
    <property type="match status" value="1"/>
</dbReference>
<dbReference type="PANTHER" id="PTHR44520">
    <property type="entry name" value="RESPONSE REGULATOR RCP1-RELATED"/>
    <property type="match status" value="1"/>
</dbReference>
<dbReference type="PANTHER" id="PTHR44520:SF2">
    <property type="entry name" value="RESPONSE REGULATOR RCP1"/>
    <property type="match status" value="1"/>
</dbReference>
<dbReference type="Pfam" id="PF00072">
    <property type="entry name" value="Response_reg"/>
    <property type="match status" value="1"/>
</dbReference>
<dbReference type="EMBL" id="JAFKCU010000006">
    <property type="protein sequence ID" value="MBN7817697.1"/>
    <property type="molecule type" value="Genomic_DNA"/>
</dbReference>
<feature type="domain" description="Response regulatory" evidence="2">
    <location>
        <begin position="6"/>
        <end position="129"/>
    </location>
</feature>
<dbReference type="Proteomes" id="UP000664480">
    <property type="component" value="Unassembled WGS sequence"/>
</dbReference>
<dbReference type="InterPro" id="IPR011006">
    <property type="entry name" value="CheY-like_superfamily"/>
</dbReference>
<accession>A0ABS3CKY2</accession>
<evidence type="ECO:0000259" key="2">
    <source>
        <dbReference type="PROSITE" id="PS50110"/>
    </source>
</evidence>
<keyword evidence="4" id="KW-1185">Reference proteome</keyword>
<protein>
    <submittedName>
        <fullName evidence="3">Response regulator</fullName>
    </submittedName>
</protein>
<dbReference type="InterPro" id="IPR001789">
    <property type="entry name" value="Sig_transdc_resp-reg_receiver"/>
</dbReference>
<evidence type="ECO:0000313" key="3">
    <source>
        <dbReference type="EMBL" id="MBN7817697.1"/>
    </source>
</evidence>
<feature type="modified residue" description="4-aspartylphosphate" evidence="1">
    <location>
        <position position="61"/>
    </location>
</feature>
<gene>
    <name evidence="3" type="ORF">J0A69_19800</name>
</gene>
<dbReference type="InterPro" id="IPR052893">
    <property type="entry name" value="TCS_response_regulator"/>
</dbReference>
<keyword evidence="1" id="KW-0597">Phosphoprotein</keyword>
<evidence type="ECO:0000313" key="4">
    <source>
        <dbReference type="Proteomes" id="UP000664480"/>
    </source>
</evidence>
<comment type="caution">
    <text evidence="3">The sequence shown here is derived from an EMBL/GenBank/DDBJ whole genome shotgun (WGS) entry which is preliminary data.</text>
</comment>
<dbReference type="PROSITE" id="PS50110">
    <property type="entry name" value="RESPONSE_REGULATORY"/>
    <property type="match status" value="1"/>
</dbReference>
<dbReference type="RefSeq" id="WP_206588357.1">
    <property type="nucleotide sequence ID" value="NZ_JAFKCU010000006.1"/>
</dbReference>
<evidence type="ECO:0000256" key="1">
    <source>
        <dbReference type="PROSITE-ProRule" id="PRU00169"/>
    </source>
</evidence>
<reference evidence="3 4" key="1">
    <citation type="submission" date="2021-03" db="EMBL/GenBank/DDBJ databases">
        <title>novel species isolated from a fishpond in China.</title>
        <authorList>
            <person name="Lu H."/>
            <person name="Cai Z."/>
        </authorList>
    </citation>
    <scope>NUCLEOTIDE SEQUENCE [LARGE SCALE GENOMIC DNA]</scope>
    <source>
        <strain evidence="3 4">YJ13C</strain>
    </source>
</reference>
<organism evidence="3 4">
    <name type="scientific">Algoriphagus pacificus</name>
    <dbReference type="NCBI Taxonomy" id="2811234"/>
    <lineage>
        <taxon>Bacteria</taxon>
        <taxon>Pseudomonadati</taxon>
        <taxon>Bacteroidota</taxon>
        <taxon>Cytophagia</taxon>
        <taxon>Cytophagales</taxon>
        <taxon>Cyclobacteriaceae</taxon>
        <taxon>Algoriphagus</taxon>
    </lineage>
</organism>